<evidence type="ECO:0000256" key="4">
    <source>
        <dbReference type="ARBA" id="ARBA00022475"/>
    </source>
</evidence>
<evidence type="ECO:0000259" key="8">
    <source>
        <dbReference type="Pfam" id="PF25876"/>
    </source>
</evidence>
<evidence type="ECO:0000313" key="12">
    <source>
        <dbReference type="EMBL" id="QRN53312.1"/>
    </source>
</evidence>
<keyword evidence="3" id="KW-0813">Transport</keyword>
<protein>
    <submittedName>
        <fullName evidence="12">Efflux RND transporter periplasmic adaptor subunit</fullName>
    </submittedName>
</protein>
<evidence type="ECO:0000256" key="6">
    <source>
        <dbReference type="ARBA" id="ARBA00023136"/>
    </source>
</evidence>
<dbReference type="Pfam" id="PF25967">
    <property type="entry name" value="RND-MFP_C"/>
    <property type="match status" value="1"/>
</dbReference>
<dbReference type="InterPro" id="IPR058626">
    <property type="entry name" value="MdtA-like_b-barrel"/>
</dbReference>
<dbReference type="RefSeq" id="WP_188800556.1">
    <property type="nucleotide sequence ID" value="NZ_BMIZ01000002.1"/>
</dbReference>
<dbReference type="InterPro" id="IPR058624">
    <property type="entry name" value="MdtA-like_HH"/>
</dbReference>
<gene>
    <name evidence="12" type="ORF">ISN74_18075</name>
</gene>
<evidence type="ECO:0000259" key="9">
    <source>
        <dbReference type="Pfam" id="PF25917"/>
    </source>
</evidence>
<feature type="domain" description="Multidrug resistance protein MdtA-like barrel-sandwich hybrid" evidence="9">
    <location>
        <begin position="93"/>
        <end position="229"/>
    </location>
</feature>
<evidence type="ECO:0000313" key="13">
    <source>
        <dbReference type="Proteomes" id="UP000663181"/>
    </source>
</evidence>
<comment type="similarity">
    <text evidence="2">Belongs to the membrane fusion protein (MFP) (TC 8.A.1) family.</text>
</comment>
<evidence type="ECO:0000256" key="3">
    <source>
        <dbReference type="ARBA" id="ARBA00022448"/>
    </source>
</evidence>
<dbReference type="Gene3D" id="2.40.30.170">
    <property type="match status" value="1"/>
</dbReference>
<dbReference type="PANTHER" id="PTHR30469:SF36">
    <property type="entry name" value="BLL3903 PROTEIN"/>
    <property type="match status" value="1"/>
</dbReference>
<name>A0ABX7GSD8_9GAMM</name>
<dbReference type="Pfam" id="PF25944">
    <property type="entry name" value="Beta-barrel_RND"/>
    <property type="match status" value="1"/>
</dbReference>
<feature type="compositionally biased region" description="Gly residues" evidence="7">
    <location>
        <begin position="50"/>
        <end position="61"/>
    </location>
</feature>
<dbReference type="NCBIfam" id="TIGR01730">
    <property type="entry name" value="RND_mfp"/>
    <property type="match status" value="1"/>
</dbReference>
<dbReference type="PANTHER" id="PTHR30469">
    <property type="entry name" value="MULTIDRUG RESISTANCE PROTEIN MDTA"/>
    <property type="match status" value="1"/>
</dbReference>
<feature type="domain" description="Multidrug resistance protein MdtA-like alpha-helical hairpin" evidence="8">
    <location>
        <begin position="134"/>
        <end position="203"/>
    </location>
</feature>
<sequence>MSRFWKIALIVIAVLVVGGVAFRLLHKPEAANGGYGHHREGGQGQQASQGGSGQGQSGGNGQDNAPVPVTVESTVKQNVPVYLTALGTVTALNNVTVNPEIGGQLWTINFKEGQAVKKGDVIAQIDPRTYQAAYDQAVAKQKQDEASLATAISTLDRNQQLVGKGYVAALDMDTYRNNVAQLKATVIADEAAARSAKVSLDFTRIISPIDGVAGIRNVDPGNVVTTTTSIVTLTQIQPIYVIFSLPEQNLETVRDAFQNGANKLEVIALDRTDSHPLDTSGFLQVVDNQIDTTTGTFKLRAQFNNPDSKLWQGQFVNVQLRVQTVAGGLVIPSQAVQRGPDGDYVYKLQSDQTVAMQPVTVAGEVGDSHVMISKGLDDGDQVVTEGQFRLKPGSKVQALKPGQVPAAPAASDADKKKWKKQGGGRRGNGGGGGG</sequence>
<dbReference type="Pfam" id="PF25876">
    <property type="entry name" value="HH_MFP_RND"/>
    <property type="match status" value="1"/>
</dbReference>
<feature type="domain" description="Multidrug resistance protein MdtA-like beta-barrel" evidence="10">
    <location>
        <begin position="238"/>
        <end position="323"/>
    </location>
</feature>
<dbReference type="EMBL" id="CP064030">
    <property type="protein sequence ID" value="QRN53312.1"/>
    <property type="molecule type" value="Genomic_DNA"/>
</dbReference>
<keyword evidence="13" id="KW-1185">Reference proteome</keyword>
<evidence type="ECO:0000256" key="1">
    <source>
        <dbReference type="ARBA" id="ARBA00004236"/>
    </source>
</evidence>
<accession>A0ABX7GSD8</accession>
<dbReference type="Proteomes" id="UP000663181">
    <property type="component" value="Chromosome"/>
</dbReference>
<feature type="compositionally biased region" description="Gly residues" evidence="7">
    <location>
        <begin position="424"/>
        <end position="434"/>
    </location>
</feature>
<dbReference type="SUPFAM" id="SSF111369">
    <property type="entry name" value="HlyD-like secretion proteins"/>
    <property type="match status" value="1"/>
</dbReference>
<dbReference type="Gene3D" id="1.10.287.470">
    <property type="entry name" value="Helix hairpin bin"/>
    <property type="match status" value="1"/>
</dbReference>
<evidence type="ECO:0000256" key="2">
    <source>
        <dbReference type="ARBA" id="ARBA00009477"/>
    </source>
</evidence>
<evidence type="ECO:0000259" key="10">
    <source>
        <dbReference type="Pfam" id="PF25944"/>
    </source>
</evidence>
<reference evidence="12 13" key="1">
    <citation type="submission" date="2020-10" db="EMBL/GenBank/DDBJ databases">
        <title>Phylogeny of dyella-like bacteria.</title>
        <authorList>
            <person name="Fu J."/>
        </authorList>
    </citation>
    <scope>NUCLEOTIDE SEQUENCE [LARGE SCALE GENOMIC DNA]</scope>
    <source>
        <strain evidence="12 13">DHOB09</strain>
    </source>
</reference>
<keyword evidence="5" id="KW-0997">Cell inner membrane</keyword>
<proteinExistence type="inferred from homology"/>
<comment type="subcellular location">
    <subcellularLocation>
        <location evidence="1">Cell membrane</location>
    </subcellularLocation>
</comment>
<keyword evidence="6" id="KW-0472">Membrane</keyword>
<dbReference type="InterPro" id="IPR058627">
    <property type="entry name" value="MdtA-like_C"/>
</dbReference>
<dbReference type="Gene3D" id="2.40.420.20">
    <property type="match status" value="1"/>
</dbReference>
<organism evidence="12 13">
    <name type="scientific">Dyella caseinilytica</name>
    <dbReference type="NCBI Taxonomy" id="1849581"/>
    <lineage>
        <taxon>Bacteria</taxon>
        <taxon>Pseudomonadati</taxon>
        <taxon>Pseudomonadota</taxon>
        <taxon>Gammaproteobacteria</taxon>
        <taxon>Lysobacterales</taxon>
        <taxon>Rhodanobacteraceae</taxon>
        <taxon>Dyella</taxon>
    </lineage>
</organism>
<feature type="region of interest" description="Disordered" evidence="7">
    <location>
        <begin position="394"/>
        <end position="434"/>
    </location>
</feature>
<dbReference type="InterPro" id="IPR058625">
    <property type="entry name" value="MdtA-like_BSH"/>
</dbReference>
<dbReference type="InterPro" id="IPR006143">
    <property type="entry name" value="RND_pump_MFP"/>
</dbReference>
<dbReference type="Gene3D" id="2.40.50.100">
    <property type="match status" value="1"/>
</dbReference>
<feature type="domain" description="Multidrug resistance protein MdtA-like C-terminal permuted SH3" evidence="11">
    <location>
        <begin position="329"/>
        <end position="386"/>
    </location>
</feature>
<evidence type="ECO:0000256" key="7">
    <source>
        <dbReference type="SAM" id="MobiDB-lite"/>
    </source>
</evidence>
<keyword evidence="4" id="KW-1003">Cell membrane</keyword>
<evidence type="ECO:0000259" key="11">
    <source>
        <dbReference type="Pfam" id="PF25967"/>
    </source>
</evidence>
<evidence type="ECO:0000256" key="5">
    <source>
        <dbReference type="ARBA" id="ARBA00022519"/>
    </source>
</evidence>
<dbReference type="Pfam" id="PF25917">
    <property type="entry name" value="BSH_RND"/>
    <property type="match status" value="1"/>
</dbReference>
<feature type="region of interest" description="Disordered" evidence="7">
    <location>
        <begin position="33"/>
        <end position="67"/>
    </location>
</feature>